<dbReference type="AlphaFoldDB" id="A0A544T8R1"/>
<feature type="transmembrane region" description="Helical" evidence="1">
    <location>
        <begin position="362"/>
        <end position="383"/>
    </location>
</feature>
<evidence type="ECO:0000313" key="2">
    <source>
        <dbReference type="EMBL" id="TQR13851.1"/>
    </source>
</evidence>
<dbReference type="OrthoDB" id="2943432at2"/>
<feature type="transmembrane region" description="Helical" evidence="1">
    <location>
        <begin position="20"/>
        <end position="43"/>
    </location>
</feature>
<feature type="transmembrane region" description="Helical" evidence="1">
    <location>
        <begin position="233"/>
        <end position="253"/>
    </location>
</feature>
<feature type="transmembrane region" description="Helical" evidence="1">
    <location>
        <begin position="75"/>
        <end position="102"/>
    </location>
</feature>
<proteinExistence type="predicted"/>
<evidence type="ECO:0000256" key="1">
    <source>
        <dbReference type="SAM" id="Phobius"/>
    </source>
</evidence>
<feature type="transmembrane region" description="Helical" evidence="1">
    <location>
        <begin position="318"/>
        <end position="342"/>
    </location>
</feature>
<keyword evidence="1" id="KW-0812">Transmembrane</keyword>
<gene>
    <name evidence="2" type="ORF">FG382_09575</name>
</gene>
<evidence type="ECO:0000313" key="3">
    <source>
        <dbReference type="Proteomes" id="UP000317316"/>
    </source>
</evidence>
<feature type="transmembrane region" description="Helical" evidence="1">
    <location>
        <begin position="150"/>
        <end position="166"/>
    </location>
</feature>
<dbReference type="Proteomes" id="UP000317316">
    <property type="component" value="Unassembled WGS sequence"/>
</dbReference>
<protein>
    <submittedName>
        <fullName evidence="2">Uncharacterized protein</fullName>
    </submittedName>
</protein>
<dbReference type="EMBL" id="VDGH01000005">
    <property type="protein sequence ID" value="TQR13851.1"/>
    <property type="molecule type" value="Genomic_DNA"/>
</dbReference>
<keyword evidence="3" id="KW-1185">Reference proteome</keyword>
<organism evidence="2 3">
    <name type="scientific">Psychrobacillus lasiicapitis</name>
    <dbReference type="NCBI Taxonomy" id="1636719"/>
    <lineage>
        <taxon>Bacteria</taxon>
        <taxon>Bacillati</taxon>
        <taxon>Bacillota</taxon>
        <taxon>Bacilli</taxon>
        <taxon>Bacillales</taxon>
        <taxon>Bacillaceae</taxon>
        <taxon>Psychrobacillus</taxon>
    </lineage>
</organism>
<accession>A0A544T8R1</accession>
<feature type="transmembrane region" description="Helical" evidence="1">
    <location>
        <begin position="390"/>
        <end position="414"/>
    </location>
</feature>
<name>A0A544T8R1_9BACI</name>
<comment type="caution">
    <text evidence="2">The sequence shown here is derived from an EMBL/GenBank/DDBJ whole genome shotgun (WGS) entry which is preliminary data.</text>
</comment>
<keyword evidence="1" id="KW-0472">Membrane</keyword>
<sequence>MQRKKVKFKYTIYHLQRHFFLESITIINKLKNIFVIAILVILFTKDFLFNKSFSNYDFSILLTAFDYSELDYNYLYIHLCISVVITILTALLTHSIPYYFISYAQKLSNINKIKQSNKTITDYSHKIVCLFFKIVFRFFCSIFKKNKLRRLALFSLISLHAVYRLLKKIIAFIFSPDLYFARIFKERILKVTLTDKHPLLHLEDSEIFRDSYYKANTYQWSMIRIERKAFIEWSNWTNLVITSLLLGLVAFISPKYYEFLLTIIVLRLISRGIEIAYAFYKDVVQVNSKQFCNPSHSKPVYVNGFQSSLIRQNGRLSLAIHTLIELFLIYGTAYFLLFQILVELPLKYYLPELYVDFTKPTIAPTLFESILFSTSLGMFNISFGAYQNILLAILHSSQVILSGILILLSIAQYLGADRTLNKADSYLYVQTALLRNTWNKMRIIKIINFSEKINYHFESYLISNTIKTKKGSPK</sequence>
<dbReference type="RefSeq" id="WP_142538683.1">
    <property type="nucleotide sequence ID" value="NZ_BMIE01000005.1"/>
</dbReference>
<reference evidence="2 3" key="1">
    <citation type="submission" date="2019-05" db="EMBL/GenBank/DDBJ databases">
        <title>Psychrobacillus vulpis sp. nov., a new species isolated from feces of a red fox that inhabits in The Tablas de Daimiel Natural Park, Albacete, Spain.</title>
        <authorList>
            <person name="Rodriguez M."/>
            <person name="Reina J.C."/>
            <person name="Bejar V."/>
            <person name="Llamas I."/>
        </authorList>
    </citation>
    <scope>NUCLEOTIDE SEQUENCE [LARGE SCALE GENOMIC DNA]</scope>
    <source>
        <strain evidence="2 3">NEAU-3TGS17</strain>
    </source>
</reference>
<keyword evidence="1" id="KW-1133">Transmembrane helix</keyword>